<dbReference type="WBParaSite" id="PSAMB.scaffold5249size12209.g26165.t1">
    <property type="protein sequence ID" value="PSAMB.scaffold5249size12209.g26165.t1"/>
    <property type="gene ID" value="PSAMB.scaffold5249size12209.g26165"/>
</dbReference>
<keyword evidence="1" id="KW-0812">Transmembrane</keyword>
<dbReference type="Proteomes" id="UP000887566">
    <property type="component" value="Unplaced"/>
</dbReference>
<keyword evidence="1" id="KW-1133">Transmembrane helix</keyword>
<dbReference type="AlphaFoldDB" id="A0A914WSL0"/>
<name>A0A914WSL0_9BILA</name>
<evidence type="ECO:0000256" key="1">
    <source>
        <dbReference type="SAM" id="Phobius"/>
    </source>
</evidence>
<feature type="transmembrane region" description="Helical" evidence="1">
    <location>
        <begin position="71"/>
        <end position="90"/>
    </location>
</feature>
<protein>
    <submittedName>
        <fullName evidence="3">Uncharacterized protein</fullName>
    </submittedName>
</protein>
<keyword evidence="2" id="KW-1185">Reference proteome</keyword>
<accession>A0A914WSL0</accession>
<sequence length="108" mass="12285">MGRTCQIYLLLSSIWGFIFLGILGIGFYYRVVTLVGDVYQKVRPGDLHNRTHKEIIAIIDEKYGECAVQCFRAAVAFLVTFIIVLAKSLWRSVPMPFTNGSDYHHLTT</sequence>
<organism evidence="2 3">
    <name type="scientific">Plectus sambesii</name>
    <dbReference type="NCBI Taxonomy" id="2011161"/>
    <lineage>
        <taxon>Eukaryota</taxon>
        <taxon>Metazoa</taxon>
        <taxon>Ecdysozoa</taxon>
        <taxon>Nematoda</taxon>
        <taxon>Chromadorea</taxon>
        <taxon>Plectida</taxon>
        <taxon>Plectina</taxon>
        <taxon>Plectoidea</taxon>
        <taxon>Plectidae</taxon>
        <taxon>Plectus</taxon>
    </lineage>
</organism>
<keyword evidence="1" id="KW-0472">Membrane</keyword>
<evidence type="ECO:0000313" key="3">
    <source>
        <dbReference type="WBParaSite" id="PSAMB.scaffold5249size12209.g26165.t1"/>
    </source>
</evidence>
<reference evidence="3" key="1">
    <citation type="submission" date="2022-11" db="UniProtKB">
        <authorList>
            <consortium name="WormBaseParasite"/>
        </authorList>
    </citation>
    <scope>IDENTIFICATION</scope>
</reference>
<evidence type="ECO:0000313" key="2">
    <source>
        <dbReference type="Proteomes" id="UP000887566"/>
    </source>
</evidence>
<proteinExistence type="predicted"/>
<feature type="transmembrane region" description="Helical" evidence="1">
    <location>
        <begin position="7"/>
        <end position="29"/>
    </location>
</feature>